<dbReference type="PANTHER" id="PTHR42953:SF1">
    <property type="entry name" value="METAL-BINDING PROTEIN HI_0362-RELATED"/>
    <property type="match status" value="1"/>
</dbReference>
<dbReference type="RefSeq" id="WP_344990491.1">
    <property type="nucleotide sequence ID" value="NZ_BAABFR010000005.1"/>
</dbReference>
<sequence length="313" mass="32346">MRRTPRTQAFVAATVALAGLLAACGSESDGAGAASAGSAPPGGKPLVVTSTDVYGAIARAVAGDAADVRSLFTNPTGDPHEFEASAQDTLAVKRATLVVYNGGHYDSYIDSALHGTSVRSVDAFKIKFGTDDKPDVNEHVFYDLPTMKRVADLVAGQLGEEDAAHRADYTRRAQQFDAGVDDVIAQAEVLATKADGADVATTEPVADYLLILAGLTDATPARFTHAIEEGSDPAPADIAATTALITDGKVRALVLNVQTEDSVTNALKQSAETAKVPVVPVTETLPAGVTDYVAWQRGIVSALSTAVAPQAAR</sequence>
<protein>
    <submittedName>
        <fullName evidence="6">Zinc ABC transporter substrate-binding protein</fullName>
    </submittedName>
</protein>
<accession>A0ABP8J458</accession>
<reference evidence="7" key="1">
    <citation type="journal article" date="2019" name="Int. J. Syst. Evol. Microbiol.">
        <title>The Global Catalogue of Microorganisms (GCM) 10K type strain sequencing project: providing services to taxonomists for standard genome sequencing and annotation.</title>
        <authorList>
            <consortium name="The Broad Institute Genomics Platform"/>
            <consortium name="The Broad Institute Genome Sequencing Center for Infectious Disease"/>
            <person name="Wu L."/>
            <person name="Ma J."/>
        </authorList>
    </citation>
    <scope>NUCLEOTIDE SEQUENCE [LARGE SCALE GENOMIC DNA]</scope>
    <source>
        <strain evidence="7">JCM 17688</strain>
    </source>
</reference>
<keyword evidence="4 5" id="KW-0732">Signal</keyword>
<dbReference type="PANTHER" id="PTHR42953">
    <property type="entry name" value="HIGH-AFFINITY ZINC UPTAKE SYSTEM PROTEIN ZNUA-RELATED"/>
    <property type="match status" value="1"/>
</dbReference>
<evidence type="ECO:0000256" key="1">
    <source>
        <dbReference type="ARBA" id="ARBA00004196"/>
    </source>
</evidence>
<dbReference type="PROSITE" id="PS51257">
    <property type="entry name" value="PROKAR_LIPOPROTEIN"/>
    <property type="match status" value="1"/>
</dbReference>
<dbReference type="Pfam" id="PF01297">
    <property type="entry name" value="ZnuA"/>
    <property type="match status" value="1"/>
</dbReference>
<evidence type="ECO:0000313" key="6">
    <source>
        <dbReference type="EMBL" id="GAA4384722.1"/>
    </source>
</evidence>
<dbReference type="Proteomes" id="UP001500635">
    <property type="component" value="Unassembled WGS sequence"/>
</dbReference>
<comment type="caution">
    <text evidence="6">The sequence shown here is derived from an EMBL/GenBank/DDBJ whole genome shotgun (WGS) entry which is preliminary data.</text>
</comment>
<evidence type="ECO:0000313" key="7">
    <source>
        <dbReference type="Proteomes" id="UP001500635"/>
    </source>
</evidence>
<dbReference type="EMBL" id="BAABFR010000005">
    <property type="protein sequence ID" value="GAA4384722.1"/>
    <property type="molecule type" value="Genomic_DNA"/>
</dbReference>
<evidence type="ECO:0000256" key="4">
    <source>
        <dbReference type="ARBA" id="ARBA00022729"/>
    </source>
</evidence>
<feature type="chain" id="PRO_5045910731" evidence="5">
    <location>
        <begin position="19"/>
        <end position="313"/>
    </location>
</feature>
<keyword evidence="2" id="KW-0813">Transport</keyword>
<evidence type="ECO:0000256" key="2">
    <source>
        <dbReference type="ARBA" id="ARBA00022448"/>
    </source>
</evidence>
<organism evidence="6 7">
    <name type="scientific">Tsukamurella soli</name>
    <dbReference type="NCBI Taxonomy" id="644556"/>
    <lineage>
        <taxon>Bacteria</taxon>
        <taxon>Bacillati</taxon>
        <taxon>Actinomycetota</taxon>
        <taxon>Actinomycetes</taxon>
        <taxon>Mycobacteriales</taxon>
        <taxon>Tsukamurellaceae</taxon>
        <taxon>Tsukamurella</taxon>
    </lineage>
</organism>
<dbReference type="InterPro" id="IPR006127">
    <property type="entry name" value="ZnuA-like"/>
</dbReference>
<keyword evidence="7" id="KW-1185">Reference proteome</keyword>
<name>A0ABP8J458_9ACTN</name>
<comment type="subcellular location">
    <subcellularLocation>
        <location evidence="1">Cell envelope</location>
    </subcellularLocation>
</comment>
<evidence type="ECO:0000256" key="5">
    <source>
        <dbReference type="SAM" id="SignalP"/>
    </source>
</evidence>
<dbReference type="SUPFAM" id="SSF53807">
    <property type="entry name" value="Helical backbone' metal receptor"/>
    <property type="match status" value="1"/>
</dbReference>
<feature type="signal peptide" evidence="5">
    <location>
        <begin position="1"/>
        <end position="18"/>
    </location>
</feature>
<dbReference type="InterPro" id="IPR050492">
    <property type="entry name" value="Bact_metal-bind_prot9"/>
</dbReference>
<gene>
    <name evidence="6" type="ORF">GCM10023147_05490</name>
</gene>
<dbReference type="Gene3D" id="3.40.50.1980">
    <property type="entry name" value="Nitrogenase molybdenum iron protein domain"/>
    <property type="match status" value="2"/>
</dbReference>
<evidence type="ECO:0000256" key="3">
    <source>
        <dbReference type="ARBA" id="ARBA00022723"/>
    </source>
</evidence>
<keyword evidence="3" id="KW-0479">Metal-binding</keyword>
<proteinExistence type="predicted"/>